<accession>A0A1F7RGI3</accession>
<dbReference type="Proteomes" id="UP000178526">
    <property type="component" value="Unassembled WGS sequence"/>
</dbReference>
<organism evidence="1 2">
    <name type="scientific">Candidatus Schekmanbacteria bacterium GWA2_38_11</name>
    <dbReference type="NCBI Taxonomy" id="1817876"/>
    <lineage>
        <taxon>Bacteria</taxon>
        <taxon>Candidatus Schekmaniibacteriota</taxon>
    </lineage>
</organism>
<reference evidence="1 2" key="1">
    <citation type="journal article" date="2016" name="Nat. Commun.">
        <title>Thousands of microbial genomes shed light on interconnected biogeochemical processes in an aquifer system.</title>
        <authorList>
            <person name="Anantharaman K."/>
            <person name="Brown C.T."/>
            <person name="Hug L.A."/>
            <person name="Sharon I."/>
            <person name="Castelle C.J."/>
            <person name="Probst A.J."/>
            <person name="Thomas B.C."/>
            <person name="Singh A."/>
            <person name="Wilkins M.J."/>
            <person name="Karaoz U."/>
            <person name="Brodie E.L."/>
            <person name="Williams K.H."/>
            <person name="Hubbard S.S."/>
            <person name="Banfield J.F."/>
        </authorList>
    </citation>
    <scope>NUCLEOTIDE SEQUENCE [LARGE SCALE GENOMIC DNA]</scope>
</reference>
<evidence type="ECO:0000313" key="2">
    <source>
        <dbReference type="Proteomes" id="UP000178526"/>
    </source>
</evidence>
<name>A0A1F7RGI3_9BACT</name>
<dbReference type="AlphaFoldDB" id="A0A1F7RGI3"/>
<sequence>MPYIVYSTVNASLKYPIDEETLILNGTVLFILNLSINMKAKKIDAVEMKRRLQKESEQKLSTLSEKEQLELLAKKFGHIRKPKKVAHVA</sequence>
<comment type="caution">
    <text evidence="1">The sequence shown here is derived from an EMBL/GenBank/DDBJ whole genome shotgun (WGS) entry which is preliminary data.</text>
</comment>
<gene>
    <name evidence="1" type="ORF">A2042_06515</name>
</gene>
<protein>
    <submittedName>
        <fullName evidence="1">Uncharacterized protein</fullName>
    </submittedName>
</protein>
<proteinExistence type="predicted"/>
<evidence type="ECO:0000313" key="1">
    <source>
        <dbReference type="EMBL" id="OGL40676.1"/>
    </source>
</evidence>
<dbReference type="EMBL" id="MGDB01000093">
    <property type="protein sequence ID" value="OGL40676.1"/>
    <property type="molecule type" value="Genomic_DNA"/>
</dbReference>